<dbReference type="Proteomes" id="UP000799438">
    <property type="component" value="Unassembled WGS sequence"/>
</dbReference>
<dbReference type="PANTHER" id="PTHR33048:SF47">
    <property type="entry name" value="INTEGRAL MEMBRANE PROTEIN-RELATED"/>
    <property type="match status" value="1"/>
</dbReference>
<dbReference type="PANTHER" id="PTHR33048">
    <property type="entry name" value="PTH11-LIKE INTEGRAL MEMBRANE PROTEIN (AFU_ORTHOLOGUE AFUA_5G11245)"/>
    <property type="match status" value="1"/>
</dbReference>
<evidence type="ECO:0000313" key="9">
    <source>
        <dbReference type="Proteomes" id="UP000799438"/>
    </source>
</evidence>
<comment type="subcellular location">
    <subcellularLocation>
        <location evidence="1">Membrane</location>
        <topology evidence="1">Multi-pass membrane protein</topology>
    </subcellularLocation>
</comment>
<dbReference type="AlphaFoldDB" id="A0A6A6BJG5"/>
<dbReference type="InterPro" id="IPR052337">
    <property type="entry name" value="SAT4-like"/>
</dbReference>
<evidence type="ECO:0000313" key="8">
    <source>
        <dbReference type="EMBL" id="KAF2144310.1"/>
    </source>
</evidence>
<feature type="transmembrane region" description="Helical" evidence="6">
    <location>
        <begin position="119"/>
        <end position="139"/>
    </location>
</feature>
<feature type="transmembrane region" description="Helical" evidence="6">
    <location>
        <begin position="86"/>
        <end position="107"/>
    </location>
</feature>
<gene>
    <name evidence="8" type="ORF">K452DRAFT_211591</name>
</gene>
<keyword evidence="2 6" id="KW-0812">Transmembrane</keyword>
<evidence type="ECO:0000256" key="5">
    <source>
        <dbReference type="ARBA" id="ARBA00038359"/>
    </source>
</evidence>
<feature type="non-terminal residue" evidence="8">
    <location>
        <position position="269"/>
    </location>
</feature>
<evidence type="ECO:0000259" key="7">
    <source>
        <dbReference type="Pfam" id="PF20684"/>
    </source>
</evidence>
<dbReference type="GeneID" id="54293679"/>
<evidence type="ECO:0000256" key="3">
    <source>
        <dbReference type="ARBA" id="ARBA00022989"/>
    </source>
</evidence>
<proteinExistence type="inferred from homology"/>
<feature type="domain" description="Rhodopsin" evidence="7">
    <location>
        <begin position="16"/>
        <end position="263"/>
    </location>
</feature>
<evidence type="ECO:0000256" key="4">
    <source>
        <dbReference type="ARBA" id="ARBA00023136"/>
    </source>
</evidence>
<protein>
    <recommendedName>
        <fullName evidence="7">Rhodopsin domain-containing protein</fullName>
    </recommendedName>
</protein>
<feature type="non-terminal residue" evidence="8">
    <location>
        <position position="1"/>
    </location>
</feature>
<organism evidence="8 9">
    <name type="scientific">Aplosporella prunicola CBS 121167</name>
    <dbReference type="NCBI Taxonomy" id="1176127"/>
    <lineage>
        <taxon>Eukaryota</taxon>
        <taxon>Fungi</taxon>
        <taxon>Dikarya</taxon>
        <taxon>Ascomycota</taxon>
        <taxon>Pezizomycotina</taxon>
        <taxon>Dothideomycetes</taxon>
        <taxon>Dothideomycetes incertae sedis</taxon>
        <taxon>Botryosphaeriales</taxon>
        <taxon>Aplosporellaceae</taxon>
        <taxon>Aplosporella</taxon>
    </lineage>
</organism>
<feature type="transmembrane region" description="Helical" evidence="6">
    <location>
        <begin position="243"/>
        <end position="262"/>
    </location>
</feature>
<keyword evidence="9" id="KW-1185">Reference proteome</keyword>
<accession>A0A6A6BJG5</accession>
<dbReference type="GO" id="GO:0016020">
    <property type="term" value="C:membrane"/>
    <property type="evidence" value="ECO:0007669"/>
    <property type="project" value="UniProtKB-SubCell"/>
</dbReference>
<evidence type="ECO:0000256" key="1">
    <source>
        <dbReference type="ARBA" id="ARBA00004141"/>
    </source>
</evidence>
<evidence type="ECO:0000256" key="2">
    <source>
        <dbReference type="ARBA" id="ARBA00022692"/>
    </source>
</evidence>
<keyword evidence="3 6" id="KW-1133">Transmembrane helix</keyword>
<feature type="transmembrane region" description="Helical" evidence="6">
    <location>
        <begin position="6"/>
        <end position="22"/>
    </location>
</feature>
<reference evidence="8" key="1">
    <citation type="journal article" date="2020" name="Stud. Mycol.">
        <title>101 Dothideomycetes genomes: a test case for predicting lifestyles and emergence of pathogens.</title>
        <authorList>
            <person name="Haridas S."/>
            <person name="Albert R."/>
            <person name="Binder M."/>
            <person name="Bloem J."/>
            <person name="Labutti K."/>
            <person name="Salamov A."/>
            <person name="Andreopoulos B."/>
            <person name="Baker S."/>
            <person name="Barry K."/>
            <person name="Bills G."/>
            <person name="Bluhm B."/>
            <person name="Cannon C."/>
            <person name="Castanera R."/>
            <person name="Culley D."/>
            <person name="Daum C."/>
            <person name="Ezra D."/>
            <person name="Gonzalez J."/>
            <person name="Henrissat B."/>
            <person name="Kuo A."/>
            <person name="Liang C."/>
            <person name="Lipzen A."/>
            <person name="Lutzoni F."/>
            <person name="Magnuson J."/>
            <person name="Mondo S."/>
            <person name="Nolan M."/>
            <person name="Ohm R."/>
            <person name="Pangilinan J."/>
            <person name="Park H.-J."/>
            <person name="Ramirez L."/>
            <person name="Alfaro M."/>
            <person name="Sun H."/>
            <person name="Tritt A."/>
            <person name="Yoshinaga Y."/>
            <person name="Zwiers L.-H."/>
            <person name="Turgeon B."/>
            <person name="Goodwin S."/>
            <person name="Spatafora J."/>
            <person name="Crous P."/>
            <person name="Grigoriev I."/>
        </authorList>
    </citation>
    <scope>NUCLEOTIDE SEQUENCE</scope>
    <source>
        <strain evidence="8">CBS 121167</strain>
    </source>
</reference>
<dbReference type="OrthoDB" id="444631at2759"/>
<name>A0A6A6BJG5_9PEZI</name>
<feature type="transmembrane region" description="Helical" evidence="6">
    <location>
        <begin position="166"/>
        <end position="191"/>
    </location>
</feature>
<evidence type="ECO:0000256" key="6">
    <source>
        <dbReference type="SAM" id="Phobius"/>
    </source>
</evidence>
<keyword evidence="4 6" id="KW-0472">Membrane</keyword>
<dbReference type="EMBL" id="ML995480">
    <property type="protein sequence ID" value="KAF2144310.1"/>
    <property type="molecule type" value="Genomic_DNA"/>
</dbReference>
<dbReference type="InterPro" id="IPR049326">
    <property type="entry name" value="Rhodopsin_dom_fungi"/>
</dbReference>
<feature type="transmembrane region" description="Helical" evidence="6">
    <location>
        <begin position="34"/>
        <end position="52"/>
    </location>
</feature>
<comment type="similarity">
    <text evidence="5">Belongs to the SAT4 family.</text>
</comment>
<feature type="transmembrane region" description="Helical" evidence="6">
    <location>
        <begin position="203"/>
        <end position="223"/>
    </location>
</feature>
<sequence length="269" mass="30950">GLIWVFTSIATLLIIFRFFVRIKTFRRLYADDIWVAAAWVTAFSSTIMWQVFSEDMYRAVPVMSRKEWPPTQKSLESTTITKNACAAFTMLFYTSVWCIKLSFLFFFRRLYQNAGHVMRIWWFLVAMVIATWAVAMGTIDYRCEFGPYLSQIDKCGLQSASRSQRIMISLSFNCATDILTDLAILCIPISMLWKTKISLKRRLALGSICSFTLITMIITIARAVAMTRFSTSFDVTWMEMWSFIQLFSALTVACLGSFRTLFVTKASAQ</sequence>
<dbReference type="RefSeq" id="XP_033400022.1">
    <property type="nucleotide sequence ID" value="XM_033536183.1"/>
</dbReference>
<dbReference type="Pfam" id="PF20684">
    <property type="entry name" value="Fung_rhodopsin"/>
    <property type="match status" value="1"/>
</dbReference>